<dbReference type="OrthoDB" id="12527at2759"/>
<sequence>MIASFIFVLLLSVIAFTADARCGTTCLFRLCRTDGSFRFNPTGTAVLLRGAGYTRSASVCRDFPDGRTLGNIRKTGVAVIEAVRSKTSFDGYGTVKRDTLINRYRPNGLSHPFPRNYFRLSPHLFQRELRGISRRGPVGNQDDFLGGLCIRLPILNYDIQNTDGSVFRTISTSDDRDCVSFSPIVRPIVVDVAWDSSDDFNLSVDGPPGSQGIRNRDNLMYHCGKLPAGKEAVWFKNMVPGKYTVKLFHFNNCFNKRTRWEVNVVINGVRIERKLGRSNVDGRQVLELEFTV</sequence>
<dbReference type="Gramene" id="CDF77378">
    <property type="protein sequence ID" value="CDF77378"/>
    <property type="gene ID" value="CHC_T00009181001"/>
</dbReference>
<protein>
    <submittedName>
        <fullName evidence="2">Gal-2,6-Sulfurylases II</fullName>
    </submittedName>
</protein>
<proteinExistence type="predicted"/>
<feature type="signal peptide" evidence="1">
    <location>
        <begin position="1"/>
        <end position="20"/>
    </location>
</feature>
<accession>S0F3T2</accession>
<gene>
    <name evidence="2" type="ORF">CHC_T00009181001</name>
</gene>
<evidence type="ECO:0000313" key="3">
    <source>
        <dbReference type="Proteomes" id="UP000012073"/>
    </source>
</evidence>
<reference evidence="3" key="1">
    <citation type="journal article" date="2013" name="Proc. Natl. Acad. Sci. U.S.A.">
        <title>Genome structure and metabolic features in the red seaweed Chondrus crispus shed light on evolution of the Archaeplastida.</title>
        <authorList>
            <person name="Collen J."/>
            <person name="Porcel B."/>
            <person name="Carre W."/>
            <person name="Ball S.G."/>
            <person name="Chaparro C."/>
            <person name="Tonon T."/>
            <person name="Barbeyron T."/>
            <person name="Michel G."/>
            <person name="Noel B."/>
            <person name="Valentin K."/>
            <person name="Elias M."/>
            <person name="Artiguenave F."/>
            <person name="Arun A."/>
            <person name="Aury J.M."/>
            <person name="Barbosa-Neto J.F."/>
            <person name="Bothwell J.H."/>
            <person name="Bouget F.Y."/>
            <person name="Brillet L."/>
            <person name="Cabello-Hurtado F."/>
            <person name="Capella-Gutierrez S."/>
            <person name="Charrier B."/>
            <person name="Cladiere L."/>
            <person name="Cock J.M."/>
            <person name="Coelho S.M."/>
            <person name="Colleoni C."/>
            <person name="Czjzek M."/>
            <person name="Da Silva C."/>
            <person name="Delage L."/>
            <person name="Denoeud F."/>
            <person name="Deschamps P."/>
            <person name="Dittami S.M."/>
            <person name="Gabaldon T."/>
            <person name="Gachon C.M."/>
            <person name="Groisillier A."/>
            <person name="Herve C."/>
            <person name="Jabbari K."/>
            <person name="Katinka M."/>
            <person name="Kloareg B."/>
            <person name="Kowalczyk N."/>
            <person name="Labadie K."/>
            <person name="Leblanc C."/>
            <person name="Lopez P.J."/>
            <person name="McLachlan D.H."/>
            <person name="Meslet-Cladiere L."/>
            <person name="Moustafa A."/>
            <person name="Nehr Z."/>
            <person name="Nyvall Collen P."/>
            <person name="Panaud O."/>
            <person name="Partensky F."/>
            <person name="Poulain J."/>
            <person name="Rensing S.A."/>
            <person name="Rousvoal S."/>
            <person name="Samson G."/>
            <person name="Symeonidi A."/>
            <person name="Weissenbach J."/>
            <person name="Zambounis A."/>
            <person name="Wincker P."/>
            <person name="Boyen C."/>
        </authorList>
    </citation>
    <scope>NUCLEOTIDE SEQUENCE [LARGE SCALE GENOMIC DNA]</scope>
    <source>
        <strain evidence="3">cv. Stackhouse</strain>
    </source>
</reference>
<evidence type="ECO:0000313" key="2">
    <source>
        <dbReference type="EMBL" id="CDF77378.1"/>
    </source>
</evidence>
<dbReference type="GeneID" id="17319970"/>
<keyword evidence="3" id="KW-1185">Reference proteome</keyword>
<dbReference type="RefSeq" id="XP_005712252.1">
    <property type="nucleotide sequence ID" value="XM_005712195.1"/>
</dbReference>
<keyword evidence="1" id="KW-0732">Signal</keyword>
<dbReference type="Proteomes" id="UP000012073">
    <property type="component" value="Unassembled WGS sequence"/>
</dbReference>
<feature type="chain" id="PRO_5004486000" evidence="1">
    <location>
        <begin position="21"/>
        <end position="292"/>
    </location>
</feature>
<dbReference type="AlphaFoldDB" id="S0F3T2"/>
<name>S0F3T2_CHOCR</name>
<organism evidence="2 3">
    <name type="scientific">Chondrus crispus</name>
    <name type="common">Carrageen Irish moss</name>
    <name type="synonym">Polymorpha crispa</name>
    <dbReference type="NCBI Taxonomy" id="2769"/>
    <lineage>
        <taxon>Eukaryota</taxon>
        <taxon>Rhodophyta</taxon>
        <taxon>Florideophyceae</taxon>
        <taxon>Rhodymeniophycidae</taxon>
        <taxon>Gigartinales</taxon>
        <taxon>Gigartinaceae</taxon>
        <taxon>Chondrus</taxon>
    </lineage>
</organism>
<dbReference type="EMBL" id="HG001523">
    <property type="protein sequence ID" value="CDF77378.1"/>
    <property type="molecule type" value="Genomic_DNA"/>
</dbReference>
<evidence type="ECO:0000256" key="1">
    <source>
        <dbReference type="SAM" id="SignalP"/>
    </source>
</evidence>
<dbReference type="KEGG" id="ccp:CHC_T00009181001"/>